<dbReference type="Proteomes" id="UP000467840">
    <property type="component" value="Chromosome 17"/>
</dbReference>
<evidence type="ECO:0008006" key="3">
    <source>
        <dbReference type="Google" id="ProtNLM"/>
    </source>
</evidence>
<organism evidence="1 2">
    <name type="scientific">Hevea brasiliensis</name>
    <name type="common">Para rubber tree</name>
    <name type="synonym">Siphonia brasiliensis</name>
    <dbReference type="NCBI Taxonomy" id="3981"/>
    <lineage>
        <taxon>Eukaryota</taxon>
        <taxon>Viridiplantae</taxon>
        <taxon>Streptophyta</taxon>
        <taxon>Embryophyta</taxon>
        <taxon>Tracheophyta</taxon>
        <taxon>Spermatophyta</taxon>
        <taxon>Magnoliopsida</taxon>
        <taxon>eudicotyledons</taxon>
        <taxon>Gunneridae</taxon>
        <taxon>Pentapetalae</taxon>
        <taxon>rosids</taxon>
        <taxon>fabids</taxon>
        <taxon>Malpighiales</taxon>
        <taxon>Euphorbiaceae</taxon>
        <taxon>Crotonoideae</taxon>
        <taxon>Micrandreae</taxon>
        <taxon>Hevea</taxon>
    </lineage>
</organism>
<keyword evidence="2" id="KW-1185">Reference proteome</keyword>
<evidence type="ECO:0000313" key="2">
    <source>
        <dbReference type="Proteomes" id="UP000467840"/>
    </source>
</evidence>
<protein>
    <recommendedName>
        <fullName evidence="3">Reverse transcriptase zinc-binding domain-containing protein</fullName>
    </recommendedName>
</protein>
<comment type="caution">
    <text evidence="1">The sequence shown here is derived from an EMBL/GenBank/DDBJ whole genome shotgun (WGS) entry which is preliminary data.</text>
</comment>
<dbReference type="EMBL" id="JAAGAX010000007">
    <property type="protein sequence ID" value="KAF2308638.1"/>
    <property type="molecule type" value="Genomic_DNA"/>
</dbReference>
<name>A0A6A6M7W3_HEVBR</name>
<proteinExistence type="predicted"/>
<evidence type="ECO:0000313" key="1">
    <source>
        <dbReference type="EMBL" id="KAF2308638.1"/>
    </source>
</evidence>
<sequence>MRGKRRNDERIKENKASIGSNPSYLWRSIYASRPILLHGCRKRVGDGSTISIWRDPWLLDPNEPHIQTKIIDGLDQAVVADLIDGGKWNEALIRCLFNQRDVGLILEIPLPLSVYEDDWFWFLNKKGEYVVKEGYRVSLDMGFEEAGVIGVSWDRLWKIQVLAKVKFMVWRILRCLPCKVNLLRRHVEADE</sequence>
<gene>
    <name evidence="1" type="ORF">GH714_011624</name>
</gene>
<accession>A0A6A6M7W3</accession>
<dbReference type="AlphaFoldDB" id="A0A6A6M7W3"/>
<reference evidence="1 2" key="1">
    <citation type="journal article" date="2020" name="Mol. Plant">
        <title>The Chromosome-Based Rubber Tree Genome Provides New Insights into Spurge Genome Evolution and Rubber Biosynthesis.</title>
        <authorList>
            <person name="Liu J."/>
            <person name="Shi C."/>
            <person name="Shi C.C."/>
            <person name="Li W."/>
            <person name="Zhang Q.J."/>
            <person name="Zhang Y."/>
            <person name="Li K."/>
            <person name="Lu H.F."/>
            <person name="Shi C."/>
            <person name="Zhu S.T."/>
            <person name="Xiao Z.Y."/>
            <person name="Nan H."/>
            <person name="Yue Y."/>
            <person name="Zhu X.G."/>
            <person name="Wu Y."/>
            <person name="Hong X.N."/>
            <person name="Fan G.Y."/>
            <person name="Tong Y."/>
            <person name="Zhang D."/>
            <person name="Mao C.L."/>
            <person name="Liu Y.L."/>
            <person name="Hao S.J."/>
            <person name="Liu W.Q."/>
            <person name="Lv M.Q."/>
            <person name="Zhang H.B."/>
            <person name="Liu Y."/>
            <person name="Hu-Tang G.R."/>
            <person name="Wang J.P."/>
            <person name="Wang J.H."/>
            <person name="Sun Y.H."/>
            <person name="Ni S.B."/>
            <person name="Chen W.B."/>
            <person name="Zhang X.C."/>
            <person name="Jiao Y.N."/>
            <person name="Eichler E.E."/>
            <person name="Li G.H."/>
            <person name="Liu X."/>
            <person name="Gao L.Z."/>
        </authorList>
    </citation>
    <scope>NUCLEOTIDE SEQUENCE [LARGE SCALE GENOMIC DNA]</scope>
    <source>
        <strain evidence="2">cv. GT1</strain>
        <tissue evidence="1">Leaf</tissue>
    </source>
</reference>